<evidence type="ECO:0000259" key="2">
    <source>
        <dbReference type="PROSITE" id="PS50940"/>
    </source>
</evidence>
<evidence type="ECO:0000313" key="4">
    <source>
        <dbReference type="Proteomes" id="UP001497472"/>
    </source>
</evidence>
<keyword evidence="1" id="KW-0732">Signal</keyword>
<dbReference type="EMBL" id="CAVLEF010000132">
    <property type="protein sequence ID" value="CAK1551945.1"/>
    <property type="molecule type" value="Genomic_DNA"/>
</dbReference>
<feature type="domain" description="Chitin-binding type-2" evidence="2">
    <location>
        <begin position="18"/>
        <end position="80"/>
    </location>
</feature>
<proteinExistence type="predicted"/>
<dbReference type="SUPFAM" id="SSF57625">
    <property type="entry name" value="Invertebrate chitin-binding proteins"/>
    <property type="match status" value="2"/>
</dbReference>
<dbReference type="InterPro" id="IPR036508">
    <property type="entry name" value="Chitin-bd_dom_sf"/>
</dbReference>
<feature type="domain" description="Chitin-binding type-2" evidence="2">
    <location>
        <begin position="84"/>
        <end position="143"/>
    </location>
</feature>
<dbReference type="InterPro" id="IPR002557">
    <property type="entry name" value="Chitin-bd_dom"/>
</dbReference>
<feature type="chain" id="PRO_5043606453" description="Chitin-binding type-2 domain-containing protein" evidence="1">
    <location>
        <begin position="18"/>
        <end position="143"/>
    </location>
</feature>
<protein>
    <recommendedName>
        <fullName evidence="2">Chitin-binding type-2 domain-containing protein</fullName>
    </recommendedName>
</protein>
<dbReference type="PROSITE" id="PS50940">
    <property type="entry name" value="CHIT_BIND_II"/>
    <property type="match status" value="2"/>
</dbReference>
<keyword evidence="4" id="KW-1185">Reference proteome</keyword>
<sequence length="143" mass="15703">MYLVLFLFSCFTGMSFGAIDCTEKGAGRFPDPKDATCKLYGLCVYVASNNSYQFYNYTCPETTYFDPASEVCSASYDCPTGNDTVTCQTAGRIPDSTDTTCQNYFMCIEAPDGTIVPYPQSCPSYSIFNPEIGVCTSDYQCPT</sequence>
<organism evidence="3 4">
    <name type="scientific">Leptosia nina</name>
    <dbReference type="NCBI Taxonomy" id="320188"/>
    <lineage>
        <taxon>Eukaryota</taxon>
        <taxon>Metazoa</taxon>
        <taxon>Ecdysozoa</taxon>
        <taxon>Arthropoda</taxon>
        <taxon>Hexapoda</taxon>
        <taxon>Insecta</taxon>
        <taxon>Pterygota</taxon>
        <taxon>Neoptera</taxon>
        <taxon>Endopterygota</taxon>
        <taxon>Lepidoptera</taxon>
        <taxon>Glossata</taxon>
        <taxon>Ditrysia</taxon>
        <taxon>Papilionoidea</taxon>
        <taxon>Pieridae</taxon>
        <taxon>Pierinae</taxon>
        <taxon>Leptosia</taxon>
    </lineage>
</organism>
<reference evidence="3 4" key="1">
    <citation type="submission" date="2023-11" db="EMBL/GenBank/DDBJ databases">
        <authorList>
            <person name="Okamura Y."/>
        </authorList>
    </citation>
    <scope>NUCLEOTIDE SEQUENCE [LARGE SCALE GENOMIC DNA]</scope>
</reference>
<feature type="signal peptide" evidence="1">
    <location>
        <begin position="1"/>
        <end position="17"/>
    </location>
</feature>
<evidence type="ECO:0000313" key="3">
    <source>
        <dbReference type="EMBL" id="CAK1551945.1"/>
    </source>
</evidence>
<dbReference type="Proteomes" id="UP001497472">
    <property type="component" value="Unassembled WGS sequence"/>
</dbReference>
<dbReference type="GO" id="GO:0005576">
    <property type="term" value="C:extracellular region"/>
    <property type="evidence" value="ECO:0007669"/>
    <property type="project" value="InterPro"/>
</dbReference>
<comment type="caution">
    <text evidence="3">The sequence shown here is derived from an EMBL/GenBank/DDBJ whole genome shotgun (WGS) entry which is preliminary data.</text>
</comment>
<dbReference type="SMART" id="SM00494">
    <property type="entry name" value="ChtBD2"/>
    <property type="match status" value="2"/>
</dbReference>
<dbReference type="Gene3D" id="2.170.140.10">
    <property type="entry name" value="Chitin binding domain"/>
    <property type="match status" value="2"/>
</dbReference>
<dbReference type="Pfam" id="PF01607">
    <property type="entry name" value="CBM_14"/>
    <property type="match status" value="2"/>
</dbReference>
<dbReference type="GO" id="GO:0008061">
    <property type="term" value="F:chitin binding"/>
    <property type="evidence" value="ECO:0007669"/>
    <property type="project" value="InterPro"/>
</dbReference>
<gene>
    <name evidence="3" type="ORF">LNINA_LOCUS11038</name>
</gene>
<dbReference type="AlphaFoldDB" id="A0AAV1JR19"/>
<evidence type="ECO:0000256" key="1">
    <source>
        <dbReference type="SAM" id="SignalP"/>
    </source>
</evidence>
<accession>A0AAV1JR19</accession>
<name>A0AAV1JR19_9NEOP</name>